<gene>
    <name evidence="2" type="ORF">CBP51_02355</name>
</gene>
<dbReference type="Pfam" id="PF07238">
    <property type="entry name" value="PilZ"/>
    <property type="match status" value="1"/>
</dbReference>
<accession>A0A266Q7S9</accession>
<proteinExistence type="predicted"/>
<evidence type="ECO:0000259" key="1">
    <source>
        <dbReference type="Pfam" id="PF07238"/>
    </source>
</evidence>
<dbReference type="GO" id="GO:0035438">
    <property type="term" value="F:cyclic-di-GMP binding"/>
    <property type="evidence" value="ECO:0007669"/>
    <property type="project" value="InterPro"/>
</dbReference>
<name>A0A266Q7S9_9GAMM</name>
<comment type="caution">
    <text evidence="2">The sequence shown here is derived from an EMBL/GenBank/DDBJ whole genome shotgun (WGS) entry which is preliminary data.</text>
</comment>
<dbReference type="AlphaFoldDB" id="A0A266Q7S9"/>
<dbReference type="Gene3D" id="2.40.10.220">
    <property type="entry name" value="predicted glycosyltransferase like domains"/>
    <property type="match status" value="1"/>
</dbReference>
<dbReference type="EMBL" id="NHNI01000001">
    <property type="protein sequence ID" value="OZY85898.1"/>
    <property type="molecule type" value="Genomic_DNA"/>
</dbReference>
<evidence type="ECO:0000313" key="2">
    <source>
        <dbReference type="EMBL" id="OZY85898.1"/>
    </source>
</evidence>
<reference evidence="3" key="1">
    <citation type="submission" date="2017-05" db="EMBL/GenBank/DDBJ databases">
        <authorList>
            <person name="Barney B.M."/>
        </authorList>
    </citation>
    <scope>NUCLEOTIDE SEQUENCE [LARGE SCALE GENOMIC DNA]</scope>
    <source>
        <strain evidence="3">PSBB022</strain>
    </source>
</reference>
<feature type="domain" description="PilZ" evidence="1">
    <location>
        <begin position="138"/>
        <end position="248"/>
    </location>
</feature>
<dbReference type="SUPFAM" id="SSF141371">
    <property type="entry name" value="PilZ domain-like"/>
    <property type="match status" value="1"/>
</dbReference>
<dbReference type="Proteomes" id="UP000216101">
    <property type="component" value="Unassembled WGS sequence"/>
</dbReference>
<evidence type="ECO:0000313" key="3">
    <source>
        <dbReference type="Proteomes" id="UP000216101"/>
    </source>
</evidence>
<dbReference type="Gene3D" id="2.30.110.10">
    <property type="entry name" value="Electron Transport, Fmn-binding Protein, Chain A"/>
    <property type="match status" value="1"/>
</dbReference>
<dbReference type="RefSeq" id="WP_094983699.1">
    <property type="nucleotide sequence ID" value="NZ_NHNI01000001.1"/>
</dbReference>
<dbReference type="InterPro" id="IPR009875">
    <property type="entry name" value="PilZ_domain"/>
</dbReference>
<organism evidence="2 3">
    <name type="scientific">Cellvibrio mixtus</name>
    <dbReference type="NCBI Taxonomy" id="39650"/>
    <lineage>
        <taxon>Bacteria</taxon>
        <taxon>Pseudomonadati</taxon>
        <taxon>Pseudomonadota</taxon>
        <taxon>Gammaproteobacteria</taxon>
        <taxon>Cellvibrionales</taxon>
        <taxon>Cellvibrionaceae</taxon>
        <taxon>Cellvibrio</taxon>
    </lineage>
</organism>
<dbReference type="InterPro" id="IPR012349">
    <property type="entry name" value="Split_barrel_FMN-bd"/>
</dbReference>
<sequence length="278" mass="31371">MSFLDKLFKKGVSKTAEPAPDSANATAPQAGQPLTIPDEYQSLVELQHQRQLLEVKIAGSSRSYQSMIMAIDLERGLLWLDDLFPQQLILDAGDELCIRHHRHTEELVIRAPVIALGSTYGTSGIAVELPNFAYYQPRRRFPRYTIGHQSPLSVKIRPIGQEPSFGTLQDISVGGMRLMVAGNLLPYLRHGAVMPLCEVNLSDDLQLRCKARICAFRMGRSPYRHTQISIEFIDLEEDKRTALGRFLRAQQFNTSVELSTLQQYHPNRHKSGRRAYAA</sequence>
<protein>
    <submittedName>
        <fullName evidence="2">PilZ domain-containing protein</fullName>
    </submittedName>
</protein>
<keyword evidence="3" id="KW-1185">Reference proteome</keyword>